<accession>A0A9Q0L3H4</accession>
<evidence type="ECO:0000259" key="6">
    <source>
        <dbReference type="PROSITE" id="PS50405"/>
    </source>
</evidence>
<dbReference type="InterPro" id="IPR045073">
    <property type="entry name" value="Omega/Tau-like"/>
</dbReference>
<comment type="similarity">
    <text evidence="4">Belongs to the GST superfamily.</text>
</comment>
<organism evidence="7 8">
    <name type="scientific">Protea cynaroides</name>
    <dbReference type="NCBI Taxonomy" id="273540"/>
    <lineage>
        <taxon>Eukaryota</taxon>
        <taxon>Viridiplantae</taxon>
        <taxon>Streptophyta</taxon>
        <taxon>Embryophyta</taxon>
        <taxon>Tracheophyta</taxon>
        <taxon>Spermatophyta</taxon>
        <taxon>Magnoliopsida</taxon>
        <taxon>Proteales</taxon>
        <taxon>Proteaceae</taxon>
        <taxon>Protea</taxon>
    </lineage>
</organism>
<proteinExistence type="inferred from homology"/>
<keyword evidence="2" id="KW-0808">Transferase</keyword>
<evidence type="ECO:0000256" key="3">
    <source>
        <dbReference type="ARBA" id="ARBA00047960"/>
    </source>
</evidence>
<evidence type="ECO:0000256" key="1">
    <source>
        <dbReference type="ARBA" id="ARBA00012452"/>
    </source>
</evidence>
<name>A0A9Q0L3H4_9MAGN</name>
<dbReference type="InterPro" id="IPR036282">
    <property type="entry name" value="Glutathione-S-Trfase_C_sf"/>
</dbReference>
<dbReference type="InterPro" id="IPR010987">
    <property type="entry name" value="Glutathione-S-Trfase_C-like"/>
</dbReference>
<dbReference type="SUPFAM" id="SSF52833">
    <property type="entry name" value="Thioredoxin-like"/>
    <property type="match status" value="1"/>
</dbReference>
<dbReference type="PROSITE" id="PS50404">
    <property type="entry name" value="GST_NTER"/>
    <property type="match status" value="1"/>
</dbReference>
<dbReference type="Gene3D" id="3.40.30.10">
    <property type="entry name" value="Glutaredoxin"/>
    <property type="match status" value="1"/>
</dbReference>
<evidence type="ECO:0000259" key="5">
    <source>
        <dbReference type="PROSITE" id="PS50404"/>
    </source>
</evidence>
<feature type="domain" description="GST C-terminal" evidence="6">
    <location>
        <begin position="22"/>
        <end position="159"/>
    </location>
</feature>
<dbReference type="PROSITE" id="PS50405">
    <property type="entry name" value="GST_CTER"/>
    <property type="match status" value="1"/>
</dbReference>
<dbReference type="AlphaFoldDB" id="A0A9Q0L3H4"/>
<evidence type="ECO:0000256" key="4">
    <source>
        <dbReference type="RuleBase" id="RU003494"/>
    </source>
</evidence>
<protein>
    <recommendedName>
        <fullName evidence="1">glutathione transferase</fullName>
        <ecNumber evidence="1">2.5.1.18</ecNumber>
    </recommendedName>
</protein>
<dbReference type="Proteomes" id="UP001141806">
    <property type="component" value="Unassembled WGS sequence"/>
</dbReference>
<dbReference type="GO" id="GO:0004364">
    <property type="term" value="F:glutathione transferase activity"/>
    <property type="evidence" value="ECO:0007669"/>
    <property type="project" value="UniProtKB-EC"/>
</dbReference>
<dbReference type="PANTHER" id="PTHR11260">
    <property type="entry name" value="GLUTATHIONE S-TRANSFERASE, GST, SUPERFAMILY, GST DOMAIN CONTAINING"/>
    <property type="match status" value="1"/>
</dbReference>
<dbReference type="PANTHER" id="PTHR11260:SF781">
    <property type="entry name" value="GLUTATHIONE S-TRANSFERASE U19"/>
    <property type="match status" value="1"/>
</dbReference>
<dbReference type="GO" id="GO:0005737">
    <property type="term" value="C:cytoplasm"/>
    <property type="evidence" value="ECO:0007669"/>
    <property type="project" value="TreeGrafter"/>
</dbReference>
<dbReference type="Pfam" id="PF00043">
    <property type="entry name" value="GST_C"/>
    <property type="match status" value="1"/>
</dbReference>
<evidence type="ECO:0000313" key="8">
    <source>
        <dbReference type="Proteomes" id="UP001141806"/>
    </source>
</evidence>
<dbReference type="InterPro" id="IPR036249">
    <property type="entry name" value="Thioredoxin-like_sf"/>
</dbReference>
<dbReference type="InterPro" id="IPR045074">
    <property type="entry name" value="GST_C_Tau"/>
</dbReference>
<dbReference type="GO" id="GO:0006749">
    <property type="term" value="P:glutathione metabolic process"/>
    <property type="evidence" value="ECO:0007669"/>
    <property type="project" value="InterPro"/>
</dbReference>
<dbReference type="Pfam" id="PF02798">
    <property type="entry name" value="GST_N"/>
    <property type="match status" value="1"/>
</dbReference>
<comment type="caution">
    <text evidence="7">The sequence shown here is derived from an EMBL/GenBank/DDBJ whole genome shotgun (WGS) entry which is preliminary data.</text>
</comment>
<gene>
    <name evidence="7" type="ORF">NE237_032427</name>
</gene>
<feature type="domain" description="GST N-terminal" evidence="5">
    <location>
        <begin position="3"/>
        <end position="120"/>
    </location>
</feature>
<dbReference type="InterPro" id="IPR004046">
    <property type="entry name" value="GST_C"/>
</dbReference>
<evidence type="ECO:0000256" key="2">
    <source>
        <dbReference type="ARBA" id="ARBA00022679"/>
    </source>
</evidence>
<dbReference type="EMBL" id="JAMYWD010000001">
    <property type="protein sequence ID" value="KAJ4981590.1"/>
    <property type="molecule type" value="Genomic_DNA"/>
</dbReference>
<sequence length="162" mass="18712">MGDEVVLLNFWASSFGMRVKIALAEKGVEYQYKEENLRDKSPFLLQIYICIKNILLSSSKEEEVKKTMKEFIEVLKVLEGELGDKPYFGGDDFGFVDVSFVPFYSWFYAIETFANFNIEAECPKLIAWAKKCMEKESVAKSLPDSLKIYDFAVQMKKIFGME</sequence>
<evidence type="ECO:0000313" key="7">
    <source>
        <dbReference type="EMBL" id="KAJ4981590.1"/>
    </source>
</evidence>
<reference evidence="7" key="1">
    <citation type="journal article" date="2023" name="Plant J.">
        <title>The genome of the king protea, Protea cynaroides.</title>
        <authorList>
            <person name="Chang J."/>
            <person name="Duong T.A."/>
            <person name="Schoeman C."/>
            <person name="Ma X."/>
            <person name="Roodt D."/>
            <person name="Barker N."/>
            <person name="Li Z."/>
            <person name="Van de Peer Y."/>
            <person name="Mizrachi E."/>
        </authorList>
    </citation>
    <scope>NUCLEOTIDE SEQUENCE</scope>
    <source>
        <tissue evidence="7">Young leaves</tissue>
    </source>
</reference>
<comment type="catalytic activity">
    <reaction evidence="3">
        <text>RX + glutathione = an S-substituted glutathione + a halide anion + H(+)</text>
        <dbReference type="Rhea" id="RHEA:16437"/>
        <dbReference type="ChEBI" id="CHEBI:15378"/>
        <dbReference type="ChEBI" id="CHEBI:16042"/>
        <dbReference type="ChEBI" id="CHEBI:17792"/>
        <dbReference type="ChEBI" id="CHEBI:57925"/>
        <dbReference type="ChEBI" id="CHEBI:90779"/>
        <dbReference type="EC" id="2.5.1.18"/>
    </reaction>
</comment>
<dbReference type="EC" id="2.5.1.18" evidence="1"/>
<dbReference type="OrthoDB" id="202840at2759"/>
<dbReference type="SUPFAM" id="SSF47616">
    <property type="entry name" value="GST C-terminal domain-like"/>
    <property type="match status" value="1"/>
</dbReference>
<dbReference type="CDD" id="cd03185">
    <property type="entry name" value="GST_C_Tau"/>
    <property type="match status" value="1"/>
</dbReference>
<dbReference type="InterPro" id="IPR004045">
    <property type="entry name" value="Glutathione_S-Trfase_N"/>
</dbReference>
<keyword evidence="8" id="KW-1185">Reference proteome</keyword>
<dbReference type="Gene3D" id="1.20.1050.10">
    <property type="match status" value="1"/>
</dbReference>